<comment type="caution">
    <text evidence="2">The sequence shown here is derived from an EMBL/GenBank/DDBJ whole genome shotgun (WGS) entry which is preliminary data.</text>
</comment>
<dbReference type="EMBL" id="AAVO02000002">
    <property type="protein sequence ID" value="EDM88837.1"/>
    <property type="molecule type" value="Genomic_DNA"/>
</dbReference>
<dbReference type="InterPro" id="IPR015073">
    <property type="entry name" value="DUF1883"/>
</dbReference>
<organism evidence="2 3">
    <name type="scientific">Blautia obeum ATCC 29174</name>
    <dbReference type="NCBI Taxonomy" id="411459"/>
    <lineage>
        <taxon>Bacteria</taxon>
        <taxon>Bacillati</taxon>
        <taxon>Bacillota</taxon>
        <taxon>Clostridia</taxon>
        <taxon>Lachnospirales</taxon>
        <taxon>Lachnospiraceae</taxon>
        <taxon>Blautia</taxon>
    </lineage>
</organism>
<dbReference type="Proteomes" id="UP000006002">
    <property type="component" value="Unassembled WGS sequence"/>
</dbReference>
<sequence>MSVKIPYAYSNGTLSVEVRLKHAADVFLVDTVNYHKYQKGERFKYYGGHYTRTPVRITVSGVGNWYLIVQGSEYEYRFY</sequence>
<reference evidence="2 3" key="1">
    <citation type="submission" date="2007-03" db="EMBL/GenBank/DDBJ databases">
        <authorList>
            <person name="Fulton L."/>
            <person name="Clifton S."/>
            <person name="Fulton B."/>
            <person name="Xu J."/>
            <person name="Minx P."/>
            <person name="Pepin K.H."/>
            <person name="Johnson M."/>
            <person name="Thiruvilangam P."/>
            <person name="Bhonagiri V."/>
            <person name="Nash W.E."/>
            <person name="Mardis E.R."/>
            <person name="Wilson R.K."/>
        </authorList>
    </citation>
    <scope>NUCLEOTIDE SEQUENCE [LARGE SCALE GENOMIC DNA]</scope>
    <source>
        <strain evidence="2 3">ATCC 29174</strain>
    </source>
</reference>
<reference evidence="2 3" key="2">
    <citation type="submission" date="2007-04" db="EMBL/GenBank/DDBJ databases">
        <title>Draft genome sequence of Ruminococcus obeum (ATCC 29174).</title>
        <authorList>
            <person name="Sudarsanam P."/>
            <person name="Ley R."/>
            <person name="Guruge J."/>
            <person name="Turnbaugh P.J."/>
            <person name="Mahowald M."/>
            <person name="Liep D."/>
            <person name="Gordon J."/>
        </authorList>
    </citation>
    <scope>NUCLEOTIDE SEQUENCE [LARGE SCALE GENOMIC DNA]</scope>
    <source>
        <strain evidence="2 3">ATCC 29174</strain>
    </source>
</reference>
<dbReference type="SUPFAM" id="SSF141099">
    <property type="entry name" value="Atu1913-like"/>
    <property type="match status" value="1"/>
</dbReference>
<name>A5ZPP1_9FIRM</name>
<evidence type="ECO:0000313" key="2">
    <source>
        <dbReference type="EMBL" id="EDM88837.1"/>
    </source>
</evidence>
<dbReference type="HOGENOM" id="CLU_2538269_0_0_9"/>
<evidence type="ECO:0000313" key="3">
    <source>
        <dbReference type="Proteomes" id="UP000006002"/>
    </source>
</evidence>
<dbReference type="RefSeq" id="WP_005427159.1">
    <property type="nucleotide sequence ID" value="NZ_CP102265.1"/>
</dbReference>
<dbReference type="InterPro" id="IPR036488">
    <property type="entry name" value="DUF1883-like_sf"/>
</dbReference>
<dbReference type="eggNOG" id="ENOG5030E7T">
    <property type="taxonomic scope" value="Bacteria"/>
</dbReference>
<evidence type="ECO:0000259" key="1">
    <source>
        <dbReference type="Pfam" id="PF08980"/>
    </source>
</evidence>
<dbReference type="AlphaFoldDB" id="A5ZPP1"/>
<dbReference type="Gene3D" id="4.10.1210.10">
    <property type="entry name" value="Atu1913-like"/>
    <property type="match status" value="1"/>
</dbReference>
<accession>A5ZPP1</accession>
<dbReference type="Pfam" id="PF08980">
    <property type="entry name" value="DUF1883"/>
    <property type="match status" value="1"/>
</dbReference>
<protein>
    <recommendedName>
        <fullName evidence="1">DUF1883 domain-containing protein</fullName>
    </recommendedName>
</protein>
<feature type="domain" description="DUF1883" evidence="1">
    <location>
        <begin position="16"/>
        <end position="70"/>
    </location>
</feature>
<gene>
    <name evidence="2" type="ORF">RUMOBE_00958</name>
</gene>
<proteinExistence type="predicted"/>
<dbReference type="GeneID" id="79803212"/>